<evidence type="ECO:0000259" key="1">
    <source>
        <dbReference type="Pfam" id="PF02627"/>
    </source>
</evidence>
<dbReference type="SUPFAM" id="SSF69118">
    <property type="entry name" value="AhpD-like"/>
    <property type="match status" value="1"/>
</dbReference>
<dbReference type="Pfam" id="PF02627">
    <property type="entry name" value="CMD"/>
    <property type="match status" value="2"/>
</dbReference>
<feature type="domain" description="Carboxymuconolactone decarboxylase-like" evidence="1">
    <location>
        <begin position="159"/>
        <end position="217"/>
    </location>
</feature>
<evidence type="ECO:0000313" key="3">
    <source>
        <dbReference type="Proteomes" id="UP000265964"/>
    </source>
</evidence>
<accession>A0A3A1Y6R4</accession>
<dbReference type="Gene3D" id="1.20.1290.10">
    <property type="entry name" value="AhpD-like"/>
    <property type="match status" value="1"/>
</dbReference>
<dbReference type="Proteomes" id="UP000265964">
    <property type="component" value="Unassembled WGS sequence"/>
</dbReference>
<reference evidence="2 3" key="1">
    <citation type="submission" date="2017-08" db="EMBL/GenBank/DDBJ databases">
        <title>Reclassification of Bisgaard taxon 37 and 44.</title>
        <authorList>
            <person name="Christensen H."/>
        </authorList>
    </citation>
    <scope>NUCLEOTIDE SEQUENCE [LARGE SCALE GENOMIC DNA]</scope>
    <source>
        <strain evidence="2 3">EEAB3T1</strain>
    </source>
</reference>
<dbReference type="InterPro" id="IPR003779">
    <property type="entry name" value="CMD-like"/>
</dbReference>
<dbReference type="PANTHER" id="PTHR33570">
    <property type="entry name" value="4-CARBOXYMUCONOLACTONE DECARBOXYLASE FAMILY PROTEIN"/>
    <property type="match status" value="1"/>
</dbReference>
<proteinExistence type="predicted"/>
<organism evidence="2 3">
    <name type="scientific">Psittacicella gerlachiana</name>
    <dbReference type="NCBI Taxonomy" id="2028574"/>
    <lineage>
        <taxon>Bacteria</taxon>
        <taxon>Pseudomonadati</taxon>
        <taxon>Pseudomonadota</taxon>
        <taxon>Gammaproteobacteria</taxon>
        <taxon>Pasteurellales</taxon>
        <taxon>Psittacicellaceae</taxon>
        <taxon>Psittacicella</taxon>
    </lineage>
</organism>
<dbReference type="RefSeq" id="WP_119535167.1">
    <property type="nucleotide sequence ID" value="NZ_NRJF01000211.1"/>
</dbReference>
<sequence>MDELSLNAKQVQADLDKINTEQAWNLSEELAKIAQTTSLTERQLAIAPVAYFTALGQLDALKVAVAQALEAGLTPEQLQEVFLHQYAYAGFPRALNGLLTFQGVLQERKIEFQNNLITAYDKQVDYYQLGEKMLSILTQRDMRSITLNNFPGIDTALKAHLFGYLFARDQILSPVDRELVTVSTLTALETVPSQLRSHLTIVKNLGISKAEAQKFINSLKEVNAQAVTKAQEVLTAVYQ</sequence>
<comment type="caution">
    <text evidence="2">The sequence shown here is derived from an EMBL/GenBank/DDBJ whole genome shotgun (WGS) entry which is preliminary data.</text>
</comment>
<name>A0A3A1Y6R4_9GAMM</name>
<dbReference type="GO" id="GO:0051920">
    <property type="term" value="F:peroxiredoxin activity"/>
    <property type="evidence" value="ECO:0007669"/>
    <property type="project" value="InterPro"/>
</dbReference>
<dbReference type="EMBL" id="NRJF01000211">
    <property type="protein sequence ID" value="RIY32908.1"/>
    <property type="molecule type" value="Genomic_DNA"/>
</dbReference>
<dbReference type="InterPro" id="IPR052512">
    <property type="entry name" value="4CMD/NDH-1_regulator"/>
</dbReference>
<dbReference type="InterPro" id="IPR029032">
    <property type="entry name" value="AhpD-like"/>
</dbReference>
<gene>
    <name evidence="2" type="ORF">CKF59_06660</name>
</gene>
<dbReference type="AlphaFoldDB" id="A0A3A1Y6R4"/>
<dbReference type="PANTHER" id="PTHR33570:SF2">
    <property type="entry name" value="CARBOXYMUCONOLACTONE DECARBOXYLASE-LIKE DOMAIN-CONTAINING PROTEIN"/>
    <property type="match status" value="1"/>
</dbReference>
<keyword evidence="3" id="KW-1185">Reference proteome</keyword>
<evidence type="ECO:0000313" key="2">
    <source>
        <dbReference type="EMBL" id="RIY32908.1"/>
    </source>
</evidence>
<protein>
    <recommendedName>
        <fullName evidence="1">Carboxymuconolactone decarboxylase-like domain-containing protein</fullName>
    </recommendedName>
</protein>
<dbReference type="OrthoDB" id="9802489at2"/>
<feature type="domain" description="Carboxymuconolactone decarboxylase-like" evidence="1">
    <location>
        <begin position="36"/>
        <end position="98"/>
    </location>
</feature>